<evidence type="ECO:0000313" key="3">
    <source>
        <dbReference type="Proteomes" id="UP000016933"/>
    </source>
</evidence>
<dbReference type="OMA" id="CWRCEMA"/>
<feature type="compositionally biased region" description="Basic and acidic residues" evidence="1">
    <location>
        <begin position="52"/>
        <end position="62"/>
    </location>
</feature>
<feature type="region of interest" description="Disordered" evidence="1">
    <location>
        <begin position="383"/>
        <end position="414"/>
    </location>
</feature>
<name>N1PPJ8_DOTSN</name>
<feature type="region of interest" description="Disordered" evidence="1">
    <location>
        <begin position="121"/>
        <end position="140"/>
    </location>
</feature>
<dbReference type="HOGENOM" id="CLU_478190_0_0_1"/>
<evidence type="ECO:0000313" key="2">
    <source>
        <dbReference type="EMBL" id="EME44863.1"/>
    </source>
</evidence>
<dbReference type="OrthoDB" id="3650891at2759"/>
<accession>N1PPJ8</accession>
<gene>
    <name evidence="2" type="ORF">DOTSEDRAFT_52298</name>
</gene>
<protein>
    <submittedName>
        <fullName evidence="2">Uncharacterized protein</fullName>
    </submittedName>
</protein>
<dbReference type="AlphaFoldDB" id="N1PPJ8"/>
<feature type="region of interest" description="Disordered" evidence="1">
    <location>
        <begin position="43"/>
        <end position="105"/>
    </location>
</feature>
<dbReference type="EMBL" id="KB446538">
    <property type="protein sequence ID" value="EME44863.1"/>
    <property type="molecule type" value="Genomic_DNA"/>
</dbReference>
<evidence type="ECO:0000256" key="1">
    <source>
        <dbReference type="SAM" id="MobiDB-lite"/>
    </source>
</evidence>
<feature type="region of interest" description="Disordered" evidence="1">
    <location>
        <begin position="173"/>
        <end position="214"/>
    </location>
</feature>
<feature type="compositionally biased region" description="Polar residues" evidence="1">
    <location>
        <begin position="79"/>
        <end position="101"/>
    </location>
</feature>
<keyword evidence="3" id="KW-1185">Reference proteome</keyword>
<feature type="compositionally biased region" description="Polar residues" evidence="1">
    <location>
        <begin position="309"/>
        <end position="325"/>
    </location>
</feature>
<dbReference type="Proteomes" id="UP000016933">
    <property type="component" value="Unassembled WGS sequence"/>
</dbReference>
<proteinExistence type="predicted"/>
<feature type="compositionally biased region" description="Polar residues" evidence="1">
    <location>
        <begin position="183"/>
        <end position="192"/>
    </location>
</feature>
<feature type="region of interest" description="Disordered" evidence="1">
    <location>
        <begin position="244"/>
        <end position="330"/>
    </location>
</feature>
<feature type="compositionally biased region" description="Basic and acidic residues" evidence="1">
    <location>
        <begin position="193"/>
        <end position="205"/>
    </location>
</feature>
<organism evidence="2 3">
    <name type="scientific">Dothistroma septosporum (strain NZE10 / CBS 128990)</name>
    <name type="common">Red band needle blight fungus</name>
    <name type="synonym">Mycosphaerella pini</name>
    <dbReference type="NCBI Taxonomy" id="675120"/>
    <lineage>
        <taxon>Eukaryota</taxon>
        <taxon>Fungi</taxon>
        <taxon>Dikarya</taxon>
        <taxon>Ascomycota</taxon>
        <taxon>Pezizomycotina</taxon>
        <taxon>Dothideomycetes</taxon>
        <taxon>Dothideomycetidae</taxon>
        <taxon>Mycosphaerellales</taxon>
        <taxon>Mycosphaerellaceae</taxon>
        <taxon>Dothistroma</taxon>
    </lineage>
</organism>
<reference evidence="3" key="1">
    <citation type="journal article" date="2012" name="PLoS Genet.">
        <title>The genomes of the fungal plant pathogens Cladosporium fulvum and Dothistroma septosporum reveal adaptation to different hosts and lifestyles but also signatures of common ancestry.</title>
        <authorList>
            <person name="de Wit P.J.G.M."/>
            <person name="van der Burgt A."/>
            <person name="Oekmen B."/>
            <person name="Stergiopoulos I."/>
            <person name="Abd-Elsalam K.A."/>
            <person name="Aerts A.L."/>
            <person name="Bahkali A.H."/>
            <person name="Beenen H.G."/>
            <person name="Chettri P."/>
            <person name="Cox M.P."/>
            <person name="Datema E."/>
            <person name="de Vries R.P."/>
            <person name="Dhillon B."/>
            <person name="Ganley A.R."/>
            <person name="Griffiths S.A."/>
            <person name="Guo Y."/>
            <person name="Hamelin R.C."/>
            <person name="Henrissat B."/>
            <person name="Kabir M.S."/>
            <person name="Jashni M.K."/>
            <person name="Kema G."/>
            <person name="Klaubauf S."/>
            <person name="Lapidus A."/>
            <person name="Levasseur A."/>
            <person name="Lindquist E."/>
            <person name="Mehrabi R."/>
            <person name="Ohm R.A."/>
            <person name="Owen T.J."/>
            <person name="Salamov A."/>
            <person name="Schwelm A."/>
            <person name="Schijlen E."/>
            <person name="Sun H."/>
            <person name="van den Burg H.A."/>
            <person name="van Ham R.C.H.J."/>
            <person name="Zhang S."/>
            <person name="Goodwin S.B."/>
            <person name="Grigoriev I.V."/>
            <person name="Collemare J."/>
            <person name="Bradshaw R.E."/>
        </authorList>
    </citation>
    <scope>NUCLEOTIDE SEQUENCE [LARGE SCALE GENOMIC DNA]</scope>
    <source>
        <strain evidence="3">NZE10 / CBS 128990</strain>
    </source>
</reference>
<sequence>MGLKRCASLDDSAFGHHRSERLAVTLSSSDWSDVHGKGSQYLSSASVAAPKEPIRCPPERIKTPIGAPRWPLDVDADSPQGTGQQAPNSQEQTFTSTQASSHDLPFPRVVQRILRVHRTPKVSRAPTPAPATRGVWRPPVSGQSTNLLADLSQHPLAIGTSTLGAHRVDLGEASLVSPMPGPGTSTPKAHTTNNDRDTSRSHSRDVPLVPHEVSPSQLSLRYAADNAIPASPEMVCSHFSRRNARLPKTLSRPSNERSRSLARAQTTGPADSVRTDELLQSFPTPPAQGENDRRVKDKPPPKRDLWSVFPTSTSHRCGDMTSNPRQPRFADPRATHAVNRQHSQAADCDLSAPVGEELPSRHRHLEVPFDDANNVSLHRLDRRQERHSGESCLSVTPSLGTRALQGPTSERTENERAVANGALRYDCGSAGICDNLAGSTLPDSTSKLSRPYRIAPPSHATPVIRGPPCCRHKSAKLKARLQSSSLPRMDDFAIFDGSTGPSEVAPAQGIEVPSITMPTSNVVQIPTPASAAVTFATAASDLTHVSSTGGTVAAMGVSSEGIVTTGSGRA</sequence>
<reference evidence="2 3" key="2">
    <citation type="journal article" date="2012" name="PLoS Pathog.">
        <title>Diverse lifestyles and strategies of plant pathogenesis encoded in the genomes of eighteen Dothideomycetes fungi.</title>
        <authorList>
            <person name="Ohm R.A."/>
            <person name="Feau N."/>
            <person name="Henrissat B."/>
            <person name="Schoch C.L."/>
            <person name="Horwitz B.A."/>
            <person name="Barry K.W."/>
            <person name="Condon B.J."/>
            <person name="Copeland A.C."/>
            <person name="Dhillon B."/>
            <person name="Glaser F."/>
            <person name="Hesse C.N."/>
            <person name="Kosti I."/>
            <person name="LaButti K."/>
            <person name="Lindquist E.A."/>
            <person name="Lucas S."/>
            <person name="Salamov A.A."/>
            <person name="Bradshaw R.E."/>
            <person name="Ciuffetti L."/>
            <person name="Hamelin R.C."/>
            <person name="Kema G.H.J."/>
            <person name="Lawrence C."/>
            <person name="Scott J.A."/>
            <person name="Spatafora J.W."/>
            <person name="Turgeon B.G."/>
            <person name="de Wit P.J.G.M."/>
            <person name="Zhong S."/>
            <person name="Goodwin S.B."/>
            <person name="Grigoriev I.V."/>
        </authorList>
    </citation>
    <scope>NUCLEOTIDE SEQUENCE [LARGE SCALE GENOMIC DNA]</scope>
    <source>
        <strain evidence="3">NZE10 / CBS 128990</strain>
    </source>
</reference>
<feature type="compositionally biased region" description="Basic and acidic residues" evidence="1">
    <location>
        <begin position="290"/>
        <end position="305"/>
    </location>
</feature>